<dbReference type="Gene3D" id="3.40.50.2000">
    <property type="entry name" value="Glycogen Phosphorylase B"/>
    <property type="match status" value="2"/>
</dbReference>
<feature type="domain" description="Glycosyltransferase subfamily 4-like N-terminal" evidence="1">
    <location>
        <begin position="14"/>
        <end position="181"/>
    </location>
</feature>
<sequence length="431" mass="46964">MNILMMTNTYLPHVGGVARSVDSFAQMYRARGHRVMVVAPEFDDAPRDETDVVRIPALQNFNGSDFSVVLPVPRFLERAVMRFEPDIVHSHHPFLIGSTALRLASLFDLPLVFTHHTMYERYTHYVPGDSAVLRRFVVQLSTSYANLCDRVFAPSESIAGILAARGVHTPIDVVPTGVDLAAFRGGDGASFRRRLGIDADAFVIGHVGRLAHEKNLGFLARAVARVLADAPHAHCVIVGAGAAEDDIRSACERAGVAARLHMTGKLVQPELADAYAAMDLFAFASLTETQGVVLAEAMAAGLPVVAIDAPGSREVVRDGENGRLLRDPDETAFAAAIEDAMARREAGWDDWQAAVAETARAYSLQACADRALALYRDLDGTEGQADEDHDLWHMSLRRIRAEWDLLKGVAQAAGTSLGDEFRNRRDQRDTG</sequence>
<reference evidence="2" key="1">
    <citation type="submission" date="2019-06" db="EMBL/GenBank/DDBJ databases">
        <authorList>
            <person name="Murdoch R.W."/>
            <person name="Fathepure B."/>
        </authorList>
    </citation>
    <scope>NUCLEOTIDE SEQUENCE</scope>
</reference>
<dbReference type="GO" id="GO:0102710">
    <property type="term" value="F:D-inositol-3-phosphate glycosyltransferase activity"/>
    <property type="evidence" value="ECO:0007669"/>
    <property type="project" value="UniProtKB-EC"/>
</dbReference>
<dbReference type="EC" id="2.4.1.250" evidence="2"/>
<dbReference type="Pfam" id="PF13692">
    <property type="entry name" value="Glyco_trans_1_4"/>
    <property type="match status" value="1"/>
</dbReference>
<dbReference type="InterPro" id="IPR050194">
    <property type="entry name" value="Glycosyltransferase_grp1"/>
</dbReference>
<dbReference type="PANTHER" id="PTHR45947:SF3">
    <property type="entry name" value="SULFOQUINOVOSYL TRANSFERASE SQD2"/>
    <property type="match status" value="1"/>
</dbReference>
<evidence type="ECO:0000259" key="1">
    <source>
        <dbReference type="Pfam" id="PF13439"/>
    </source>
</evidence>
<dbReference type="PANTHER" id="PTHR45947">
    <property type="entry name" value="SULFOQUINOVOSYL TRANSFERASE SQD2"/>
    <property type="match status" value="1"/>
</dbReference>
<gene>
    <name evidence="2" type="primary">mshA_1</name>
    <name evidence="2" type="ORF">KBTEX_00232</name>
</gene>
<keyword evidence="2" id="KW-0328">Glycosyltransferase</keyword>
<organism evidence="2">
    <name type="scientific">uncultured organism</name>
    <dbReference type="NCBI Taxonomy" id="155900"/>
    <lineage>
        <taxon>unclassified sequences</taxon>
        <taxon>environmental samples</taxon>
    </lineage>
</organism>
<accession>A0A5B8R654</accession>
<dbReference type="AlphaFoldDB" id="A0A5B8R654"/>
<keyword evidence="2" id="KW-0808">Transferase</keyword>
<name>A0A5B8R654_9ZZZZ</name>
<dbReference type="InterPro" id="IPR028098">
    <property type="entry name" value="Glyco_trans_4-like_N"/>
</dbReference>
<proteinExistence type="predicted"/>
<protein>
    <submittedName>
        <fullName evidence="2">D-inositol-3-phosphate glycosyltransferase</fullName>
        <ecNumber evidence="2">2.4.1.250</ecNumber>
    </submittedName>
</protein>
<evidence type="ECO:0000313" key="2">
    <source>
        <dbReference type="EMBL" id="QEA03931.1"/>
    </source>
</evidence>
<dbReference type="SUPFAM" id="SSF53756">
    <property type="entry name" value="UDP-Glycosyltransferase/glycogen phosphorylase"/>
    <property type="match status" value="1"/>
</dbReference>
<dbReference type="Pfam" id="PF13439">
    <property type="entry name" value="Glyco_transf_4"/>
    <property type="match status" value="1"/>
</dbReference>
<dbReference type="EMBL" id="MN079077">
    <property type="protein sequence ID" value="QEA03931.1"/>
    <property type="molecule type" value="Genomic_DNA"/>
</dbReference>